<organism evidence="2 3">
    <name type="scientific">Aspergillus steynii IBT 23096</name>
    <dbReference type="NCBI Taxonomy" id="1392250"/>
    <lineage>
        <taxon>Eukaryota</taxon>
        <taxon>Fungi</taxon>
        <taxon>Dikarya</taxon>
        <taxon>Ascomycota</taxon>
        <taxon>Pezizomycotina</taxon>
        <taxon>Eurotiomycetes</taxon>
        <taxon>Eurotiomycetidae</taxon>
        <taxon>Eurotiales</taxon>
        <taxon>Aspergillaceae</taxon>
        <taxon>Aspergillus</taxon>
        <taxon>Aspergillus subgen. Circumdati</taxon>
    </lineage>
</organism>
<dbReference type="OrthoDB" id="20872at2759"/>
<dbReference type="AlphaFoldDB" id="A0A2I2GF72"/>
<dbReference type="Proteomes" id="UP000234275">
    <property type="component" value="Unassembled WGS sequence"/>
</dbReference>
<dbReference type="PANTHER" id="PTHR39596">
    <property type="match status" value="1"/>
</dbReference>
<dbReference type="STRING" id="1392250.A0A2I2GF72"/>
<protein>
    <recommendedName>
        <fullName evidence="4">Heterokaryon incompatibility domain-containing protein</fullName>
    </recommendedName>
</protein>
<evidence type="ECO:0000313" key="2">
    <source>
        <dbReference type="EMBL" id="PLB51511.1"/>
    </source>
</evidence>
<feature type="compositionally biased region" description="Acidic residues" evidence="1">
    <location>
        <begin position="188"/>
        <end position="199"/>
    </location>
</feature>
<sequence length="848" mass="96446">MATEILPEPEIAQADITDAFEFFRMLVDRGYDQSSSLSDSSNLVFDRDLCLLDPELDSDRCSNLHLRDGLWEKTPKGKENVEDLLQSLMQFSLFCKIRCCLRRRCLEMKSQMEDVAPPCNWANFREWALVLMSCQASCSGRDKLNKAHAQLAMAVSGCCFFVKSWAETMRQNERKFYDEKRERNALQENDDTQESDNGQEECSNPDKEIKADARDRIELYTVCDLIYWMLTAQTDMGIGPKNFGNWDNGFLPDASIIPAIQHANDQIQSLRICKQRIWNLIDLSPRKDSDMPELLRTIMKHSDTLALPASGRDSDPMNHARCTPNKCQLAQMDTSRLQQMHKCSLSRCELREIPVQHLDDALELGKCMAWDFRGPEWCLTDWDTKYMALSHVWSDGTGAGPNVPGFVNQCLLDFFTGLARQQGCDAIWWDVISVPSIYPGRTKALQSMHRNYTRAACTVIHDQYLANIDWREDGSPCIAFVLSTWFSRAWTALELRASHKTLVLFKDGETGFPVAKDLDTEILASRPVTASRAYWLATCLIRRIREPIQHIGDLVAILHSRTTALVRDRTKIHALLAEVPDCDLRRSEAAITEDILSHVSRIPHACLFHGKPTMRDSGPYSWCPATLDDLHVDVAEDVEGDQRKRNDYHLKISDDGCVEGIWRYRKVSIEDIRENKLSAIGNELAPNTKIKMALQNWRTCLILRHRPEGPALLVQTVKMDHKIRKLPCRYVGAVNEAGRQSATKPDEWATEIIVIGHDRKLDISAPLIRADNAISNIQDVKGYDEANFLGSRPESNLSDEKDSPGIIYDRFPHPESPLFAIKWGHKAPCAMNELDKAYGELNKSLKKS</sequence>
<dbReference type="VEuPathDB" id="FungiDB:P170DRAFT_471444"/>
<dbReference type="PANTHER" id="PTHR39596:SF2">
    <property type="entry name" value="HET DOMAIN PROTEIN (AFU_ORTHOLOGUE AFUA_1G17550)-RELATED"/>
    <property type="match status" value="1"/>
</dbReference>
<evidence type="ECO:0008006" key="4">
    <source>
        <dbReference type="Google" id="ProtNLM"/>
    </source>
</evidence>
<evidence type="ECO:0000256" key="1">
    <source>
        <dbReference type="SAM" id="MobiDB-lite"/>
    </source>
</evidence>
<accession>A0A2I2GF72</accession>
<keyword evidence="3" id="KW-1185">Reference proteome</keyword>
<name>A0A2I2GF72_9EURO</name>
<feature type="region of interest" description="Disordered" evidence="1">
    <location>
        <begin position="178"/>
        <end position="208"/>
    </location>
</feature>
<reference evidence="2 3" key="1">
    <citation type="submission" date="2016-12" db="EMBL/GenBank/DDBJ databases">
        <title>The genomes of Aspergillus section Nigri reveals drivers in fungal speciation.</title>
        <authorList>
            <consortium name="DOE Joint Genome Institute"/>
            <person name="Vesth T.C."/>
            <person name="Nybo J."/>
            <person name="Theobald S."/>
            <person name="Brandl J."/>
            <person name="Frisvad J.C."/>
            <person name="Nielsen K.F."/>
            <person name="Lyhne E.K."/>
            <person name="Kogle M.E."/>
            <person name="Kuo A."/>
            <person name="Riley R."/>
            <person name="Clum A."/>
            <person name="Nolan M."/>
            <person name="Lipzen A."/>
            <person name="Salamov A."/>
            <person name="Henrissat B."/>
            <person name="Wiebenga A."/>
            <person name="De Vries R.P."/>
            <person name="Grigoriev I.V."/>
            <person name="Mortensen U.H."/>
            <person name="Andersen M.R."/>
            <person name="Baker S.E."/>
        </authorList>
    </citation>
    <scope>NUCLEOTIDE SEQUENCE [LARGE SCALE GENOMIC DNA]</scope>
    <source>
        <strain evidence="2 3">IBT 23096</strain>
    </source>
</reference>
<dbReference type="GeneID" id="36560537"/>
<dbReference type="EMBL" id="MSFO01000002">
    <property type="protein sequence ID" value="PLB51511.1"/>
    <property type="molecule type" value="Genomic_DNA"/>
</dbReference>
<dbReference type="RefSeq" id="XP_024706813.1">
    <property type="nucleotide sequence ID" value="XM_024852839.1"/>
</dbReference>
<gene>
    <name evidence="2" type="ORF">P170DRAFT_471444</name>
</gene>
<evidence type="ECO:0000313" key="3">
    <source>
        <dbReference type="Proteomes" id="UP000234275"/>
    </source>
</evidence>
<comment type="caution">
    <text evidence="2">The sequence shown here is derived from an EMBL/GenBank/DDBJ whole genome shotgun (WGS) entry which is preliminary data.</text>
</comment>
<proteinExistence type="predicted"/>